<feature type="transmembrane region" description="Helical" evidence="6">
    <location>
        <begin position="476"/>
        <end position="493"/>
    </location>
</feature>
<feature type="transmembrane region" description="Helical" evidence="6">
    <location>
        <begin position="950"/>
        <end position="968"/>
    </location>
</feature>
<feature type="transmembrane region" description="Helical" evidence="6">
    <location>
        <begin position="867"/>
        <end position="893"/>
    </location>
</feature>
<evidence type="ECO:0000256" key="3">
    <source>
        <dbReference type="ARBA" id="ARBA00022748"/>
    </source>
</evidence>
<keyword evidence="5 6" id="KW-0472">Membrane</keyword>
<keyword evidence="4 6" id="KW-1133">Transmembrane helix</keyword>
<evidence type="ECO:0000256" key="2">
    <source>
        <dbReference type="ARBA" id="ARBA00022692"/>
    </source>
</evidence>
<comment type="caution">
    <text evidence="9">The sequence shown here is derived from an EMBL/GenBank/DDBJ whole genome shotgun (WGS) entry which is preliminary data.</text>
</comment>
<name>A0A6L5WKA1_9BACT</name>
<feature type="transmembrane region" description="Helical" evidence="6">
    <location>
        <begin position="828"/>
        <end position="847"/>
    </location>
</feature>
<feature type="domain" description="Cytochrome c assembly protein" evidence="7">
    <location>
        <begin position="799"/>
        <end position="1003"/>
    </location>
</feature>
<evidence type="ECO:0008006" key="11">
    <source>
        <dbReference type="Google" id="ProtNLM"/>
    </source>
</evidence>
<dbReference type="Pfam" id="PF01578">
    <property type="entry name" value="Cytochrom_C_asm"/>
    <property type="match status" value="1"/>
</dbReference>
<proteinExistence type="predicted"/>
<feature type="transmembrane region" description="Helical" evidence="6">
    <location>
        <begin position="44"/>
        <end position="66"/>
    </location>
</feature>
<dbReference type="InterPro" id="IPR007816">
    <property type="entry name" value="ResB-like_domain"/>
</dbReference>
<feature type="transmembrane region" description="Helical" evidence="6">
    <location>
        <begin position="914"/>
        <end position="935"/>
    </location>
</feature>
<dbReference type="PANTHER" id="PTHR30071">
    <property type="entry name" value="HEME EXPORTER PROTEIN C"/>
    <property type="match status" value="1"/>
</dbReference>
<dbReference type="GO" id="GO:0017004">
    <property type="term" value="P:cytochrome complex assembly"/>
    <property type="evidence" value="ECO:0007669"/>
    <property type="project" value="UniProtKB-KW"/>
</dbReference>
<evidence type="ECO:0000259" key="7">
    <source>
        <dbReference type="Pfam" id="PF01578"/>
    </source>
</evidence>
<dbReference type="AlphaFoldDB" id="A0A6L5WKA1"/>
<accession>A0A6L5WKA1</accession>
<feature type="transmembrane region" description="Helical" evidence="6">
    <location>
        <begin position="740"/>
        <end position="759"/>
    </location>
</feature>
<dbReference type="PANTHER" id="PTHR30071:SF1">
    <property type="entry name" value="CYTOCHROME B_B6 PROTEIN-RELATED"/>
    <property type="match status" value="1"/>
</dbReference>
<evidence type="ECO:0000256" key="5">
    <source>
        <dbReference type="ARBA" id="ARBA00023136"/>
    </source>
</evidence>
<evidence type="ECO:0000256" key="4">
    <source>
        <dbReference type="ARBA" id="ARBA00022989"/>
    </source>
</evidence>
<evidence type="ECO:0000313" key="9">
    <source>
        <dbReference type="EMBL" id="MSN96667.1"/>
    </source>
</evidence>
<organism evidence="9 10">
    <name type="scientific">Campylobacter portucalensis</name>
    <dbReference type="NCBI Taxonomy" id="2608384"/>
    <lineage>
        <taxon>Bacteria</taxon>
        <taxon>Pseudomonadati</taxon>
        <taxon>Campylobacterota</taxon>
        <taxon>Epsilonproteobacteria</taxon>
        <taxon>Campylobacterales</taxon>
        <taxon>Campylobacteraceae</taxon>
        <taxon>Campylobacter</taxon>
    </lineage>
</organism>
<feature type="transmembrane region" description="Helical" evidence="6">
    <location>
        <begin position="422"/>
        <end position="441"/>
    </location>
</feature>
<dbReference type="GO" id="GO:0005886">
    <property type="term" value="C:plasma membrane"/>
    <property type="evidence" value="ECO:0007669"/>
    <property type="project" value="TreeGrafter"/>
</dbReference>
<feature type="transmembrane region" description="Helical" evidence="6">
    <location>
        <begin position="805"/>
        <end position="821"/>
    </location>
</feature>
<gene>
    <name evidence="9" type="ORF">F1B92_05755</name>
</gene>
<evidence type="ECO:0000256" key="1">
    <source>
        <dbReference type="ARBA" id="ARBA00004141"/>
    </source>
</evidence>
<dbReference type="InterPro" id="IPR002541">
    <property type="entry name" value="Cyt_c_assembly"/>
</dbReference>
<comment type="subcellular location">
    <subcellularLocation>
        <location evidence="1">Membrane</location>
        <topology evidence="1">Multi-pass membrane protein</topology>
    </subcellularLocation>
</comment>
<dbReference type="Proteomes" id="UP000476338">
    <property type="component" value="Unassembled WGS sequence"/>
</dbReference>
<protein>
    <recommendedName>
        <fullName evidence="11">Cytochrome C biogenesis protein</fullName>
    </recommendedName>
</protein>
<reference evidence="9 10" key="1">
    <citation type="submission" date="2019-09" db="EMBL/GenBank/DDBJ databases">
        <authorList>
            <person name="Silva M."/>
            <person name="Pereira G."/>
            <person name="Lopes-Da-Costa L."/>
            <person name="Silva E."/>
        </authorList>
    </citation>
    <scope>NUCLEOTIDE SEQUENCE [LARGE SCALE GENOMIC DNA]</scope>
    <source>
        <strain evidence="9 10">FMV-PI01</strain>
    </source>
</reference>
<feature type="transmembrane region" description="Helical" evidence="6">
    <location>
        <begin position="1015"/>
        <end position="1033"/>
    </location>
</feature>
<keyword evidence="10" id="KW-1185">Reference proteome</keyword>
<feature type="transmembrane region" description="Helical" evidence="6">
    <location>
        <begin position="771"/>
        <end position="793"/>
    </location>
</feature>
<keyword evidence="2 6" id="KW-0812">Transmembrane</keyword>
<evidence type="ECO:0000256" key="6">
    <source>
        <dbReference type="SAM" id="Phobius"/>
    </source>
</evidence>
<evidence type="ECO:0000259" key="8">
    <source>
        <dbReference type="Pfam" id="PF05140"/>
    </source>
</evidence>
<dbReference type="InterPro" id="IPR045062">
    <property type="entry name" value="Cyt_c_biogenesis_CcsA/CcmC"/>
</dbReference>
<evidence type="ECO:0000313" key="10">
    <source>
        <dbReference type="Proteomes" id="UP000476338"/>
    </source>
</evidence>
<feature type="transmembrane region" description="Helical" evidence="6">
    <location>
        <begin position="78"/>
        <end position="99"/>
    </location>
</feature>
<dbReference type="RefSeq" id="WP_154570934.1">
    <property type="nucleotide sequence ID" value="NZ_VWSJ01000023.1"/>
</dbReference>
<sequence>MSRLLKEFLGMGCMIILLLIFAISSGWATIIESMYGTDTAWHYIYGSDWFGILQLLIVINLSYNIYKYRLYKIKKLPAFIFHFSFIIIFIGSAITRYIGFEGSMHIRENSKSNTISTREIFIQFSTKNAENKEISKDIKKFISNNPSKNKFDINLEVDGKKATLSYKNFILNGALEWTHLKGGEPILELVFSDSKNKRDIVLKDKDVFAIGDLDIAFNTEPKQKNYIQIYSKDDKFYIKTNQDINYMQMSDMSSGVVEKNVETPFDKPRLYTIDGVNFATKFISNSAKKVVVKKPKNIQGNNALIADLSYNGETQEVFMFFGDYPRNFKVADKEFKLAWSPKIIELPFSLYLKDFEMERYPGSNSPSGYSSEVILKDGNFTKEYKIYMNNVLDYNGYRFFQSSYDLDEQGTILSVNNDPGKIPTYIGYFLLMVGMFLNFFNKNSRFLKLSKLIDESSQKNRGSNFMKHNENSSKKLVGILAIFTMISLLAPNLRASNVPYIDKEHAQNLKSLIVQGFDGRMEPFDTTARDIMHKIYKQENFQGLEPTQVMLSLMINPEFWRSAEFIKVSDEELKKILGMQKDRKYAKFSDFYAVDDNNKTYYKLNKMAEEISRKPPGNRTTFDKDVIKVDERLNIFYSAFMSEVFKFIPKQNDPNHKWYSPFGAINYFGGEEGKMVGLLLQNYFESVLSAQKNGDWTKANEALEMVKNYQKNVGKNVIPSESKVKFELIFNKVQIFERLMPIYLLSGFALLIFVFLRLIKPNLNLNLAFKSVYFVNILAFLIHTTGLTMRWYISGHAPWSNAYESLVYIAWALSLSGIIFSKTSAISLSLTSILAGITLFVAHLNSIDPQITNLQPVLNSYWLTIHVSVITASYGFLGLGSLLGFFTLILFILKKDKSDDEISKNITESTRINEMSLILGLCLLTVGNFLGGIWANESWGRYWGWDSKETWSLVTILIYAAVIHMRFIPKLNSQYYFAVASMFSYASVIMTYFGVNFYLSGMHSYAAGEKIPIPNVVWISALVMFLLSFLAFFKRKFAKNL</sequence>
<feature type="transmembrane region" description="Helical" evidence="6">
    <location>
        <begin position="975"/>
        <end position="995"/>
    </location>
</feature>
<reference evidence="9 10" key="2">
    <citation type="submission" date="2020-03" db="EMBL/GenBank/DDBJ databases">
        <title>Campylobacter portucalensis sp. nov., a new species of Campylobacter isolated from the reproductive tract of bulls.</title>
        <authorList>
            <person name="Silva M.F."/>
            <person name="Pereira G."/>
            <person name="Carneiro C."/>
            <person name="Hemphill A."/>
            <person name="Mateus L."/>
            <person name="Lopes-Da-Costa L."/>
            <person name="Silva E."/>
        </authorList>
    </citation>
    <scope>NUCLEOTIDE SEQUENCE [LARGE SCALE GENOMIC DNA]</scope>
    <source>
        <strain evidence="9 10">FMV-PI01</strain>
    </source>
</reference>
<dbReference type="Pfam" id="PF05140">
    <property type="entry name" value="ResB"/>
    <property type="match status" value="1"/>
</dbReference>
<dbReference type="GO" id="GO:0020037">
    <property type="term" value="F:heme binding"/>
    <property type="evidence" value="ECO:0007669"/>
    <property type="project" value="InterPro"/>
</dbReference>
<dbReference type="EMBL" id="VWSJ01000023">
    <property type="protein sequence ID" value="MSN96667.1"/>
    <property type="molecule type" value="Genomic_DNA"/>
</dbReference>
<feature type="domain" description="ResB-like" evidence="8">
    <location>
        <begin position="342"/>
        <end position="408"/>
    </location>
</feature>
<keyword evidence="3" id="KW-0201">Cytochrome c-type biogenesis</keyword>